<proteinExistence type="predicted"/>
<accession>X0GP71</accession>
<protein>
    <submittedName>
        <fullName evidence="1">Uncharacterized protein</fullName>
    </submittedName>
</protein>
<sequence length="49" mass="5670">MTIYPCSIEFRSCLSIRHIHILNIVFGYITLERENICGDETCQIQVAKP</sequence>
<reference evidence="1" key="1">
    <citation type="submission" date="2011-11" db="EMBL/GenBank/DDBJ databases">
        <title>The Genome Sequence of Fusarium oxysporum PHW808.</title>
        <authorList>
            <consortium name="The Broad Institute Genome Sequencing Platform"/>
            <person name="Ma L.-J."/>
            <person name="Gale L.R."/>
            <person name="Schwartz D.C."/>
            <person name="Zhou S."/>
            <person name="Corby-Kistler H."/>
            <person name="Young S.K."/>
            <person name="Zeng Q."/>
            <person name="Gargeya S."/>
            <person name="Fitzgerald M."/>
            <person name="Haas B."/>
            <person name="Abouelleil A."/>
            <person name="Alvarado L."/>
            <person name="Arachchi H.M."/>
            <person name="Berlin A."/>
            <person name="Brown A."/>
            <person name="Chapman S.B."/>
            <person name="Chen Z."/>
            <person name="Dunbar C."/>
            <person name="Freedman E."/>
            <person name="Gearin G."/>
            <person name="Goldberg J."/>
            <person name="Griggs A."/>
            <person name="Gujja S."/>
            <person name="Heiman D."/>
            <person name="Howarth C."/>
            <person name="Larson L."/>
            <person name="Lui A."/>
            <person name="MacDonald P.J.P."/>
            <person name="Montmayeur A."/>
            <person name="Murphy C."/>
            <person name="Neiman D."/>
            <person name="Pearson M."/>
            <person name="Priest M."/>
            <person name="Roberts A."/>
            <person name="Saif S."/>
            <person name="Shea T."/>
            <person name="Shenoy N."/>
            <person name="Sisk P."/>
            <person name="Stolte C."/>
            <person name="Sykes S."/>
            <person name="Wortman J."/>
            <person name="Nusbaum C."/>
            <person name="Birren B."/>
        </authorList>
    </citation>
    <scope>NUCLEOTIDE SEQUENCE [LARGE SCALE GENOMIC DNA]</scope>
    <source>
        <strain evidence="1">54008</strain>
    </source>
</reference>
<name>X0GP71_FUSOX</name>
<dbReference type="EMBL" id="JH659199">
    <property type="protein sequence ID" value="EXL65108.1"/>
    <property type="molecule type" value="Genomic_DNA"/>
</dbReference>
<reference evidence="1" key="2">
    <citation type="submission" date="2012-05" db="EMBL/GenBank/DDBJ databases">
        <title>The Genome Annotation of Fusarium oxysporum PHW808.</title>
        <authorList>
            <consortium name="The Broad Institute Genomics Platform"/>
            <person name="Ma L.-J."/>
            <person name="Corby-Kistler H."/>
            <person name="Broz K."/>
            <person name="Gale L.R."/>
            <person name="Jonkers W."/>
            <person name="O'Donnell K."/>
            <person name="Ploetz R."/>
            <person name="Steinberg C."/>
            <person name="Schwartz D.C."/>
            <person name="VanEtten H."/>
            <person name="Zhou S."/>
            <person name="Young S.K."/>
            <person name="Zeng Q."/>
            <person name="Gargeya S."/>
            <person name="Fitzgerald M."/>
            <person name="Abouelleil A."/>
            <person name="Alvarado L."/>
            <person name="Chapman S.B."/>
            <person name="Gainer-Dewar J."/>
            <person name="Goldberg J."/>
            <person name="Griggs A."/>
            <person name="Gujja S."/>
            <person name="Hansen M."/>
            <person name="Howarth C."/>
            <person name="Imamovic A."/>
            <person name="Ireland A."/>
            <person name="Larimer J."/>
            <person name="McCowan C."/>
            <person name="Murphy C."/>
            <person name="Pearson M."/>
            <person name="Poon T.W."/>
            <person name="Priest M."/>
            <person name="Roberts A."/>
            <person name="Saif S."/>
            <person name="Shea T."/>
            <person name="Sykes S."/>
            <person name="Wortman J."/>
            <person name="Nusbaum C."/>
            <person name="Birren B."/>
        </authorList>
    </citation>
    <scope>NUCLEOTIDE SEQUENCE</scope>
    <source>
        <strain evidence="1">54008</strain>
    </source>
</reference>
<organism evidence="1">
    <name type="scientific">Fusarium oxysporum f. sp. conglutinans race 2 54008</name>
    <dbReference type="NCBI Taxonomy" id="1089457"/>
    <lineage>
        <taxon>Eukaryota</taxon>
        <taxon>Fungi</taxon>
        <taxon>Dikarya</taxon>
        <taxon>Ascomycota</taxon>
        <taxon>Pezizomycotina</taxon>
        <taxon>Sordariomycetes</taxon>
        <taxon>Hypocreomycetidae</taxon>
        <taxon>Hypocreales</taxon>
        <taxon>Nectriaceae</taxon>
        <taxon>Fusarium</taxon>
        <taxon>Fusarium oxysporum species complex</taxon>
    </lineage>
</organism>
<gene>
    <name evidence="1" type="ORF">FOPG_18656</name>
</gene>
<dbReference type="AlphaFoldDB" id="X0GP71"/>
<evidence type="ECO:0000313" key="1">
    <source>
        <dbReference type="EMBL" id="EXL65108.1"/>
    </source>
</evidence>
<dbReference type="HOGENOM" id="CLU_205454_0_0_1"/>
<dbReference type="Proteomes" id="UP000030676">
    <property type="component" value="Unassembled WGS sequence"/>
</dbReference>